<keyword evidence="4" id="KW-0028">Amino-acid biosynthesis</keyword>
<gene>
    <name evidence="4 8" type="primary">proC</name>
    <name evidence="8" type="ORF">OVY01_16855</name>
</gene>
<keyword evidence="9" id="KW-1185">Reference proteome</keyword>
<comment type="pathway">
    <text evidence="4">Amino-acid biosynthesis; L-proline biosynthesis; L-proline from L-glutamate 5-semialdehyde: step 1/1.</text>
</comment>
<comment type="catalytic activity">
    <reaction evidence="4">
        <text>L-proline + NADP(+) = (S)-1-pyrroline-5-carboxylate + NADPH + 2 H(+)</text>
        <dbReference type="Rhea" id="RHEA:14109"/>
        <dbReference type="ChEBI" id="CHEBI:15378"/>
        <dbReference type="ChEBI" id="CHEBI:17388"/>
        <dbReference type="ChEBI" id="CHEBI:57783"/>
        <dbReference type="ChEBI" id="CHEBI:58349"/>
        <dbReference type="ChEBI" id="CHEBI:60039"/>
        <dbReference type="EC" id="1.5.1.2"/>
    </reaction>
</comment>
<dbReference type="Pfam" id="PF14748">
    <property type="entry name" value="P5CR_dimer"/>
    <property type="match status" value="1"/>
</dbReference>
<evidence type="ECO:0000313" key="8">
    <source>
        <dbReference type="EMBL" id="MCY0388846.1"/>
    </source>
</evidence>
<keyword evidence="4" id="KW-0963">Cytoplasm</keyword>
<dbReference type="EC" id="1.5.1.2" evidence="4 5"/>
<dbReference type="Proteomes" id="UP001082899">
    <property type="component" value="Unassembled WGS sequence"/>
</dbReference>
<protein>
    <recommendedName>
        <fullName evidence="4 5">Pyrroline-5-carboxylate reductase</fullName>
        <shortName evidence="4">P5C reductase</shortName>
        <shortName evidence="4">P5CR</shortName>
        <ecNumber evidence="4 5">1.5.1.2</ecNumber>
    </recommendedName>
    <alternativeName>
        <fullName evidence="4">PCA reductase</fullName>
    </alternativeName>
</protein>
<keyword evidence="2 4" id="KW-0521">NADP</keyword>
<dbReference type="HAMAP" id="MF_01925">
    <property type="entry name" value="P5C_reductase"/>
    <property type="match status" value="1"/>
</dbReference>
<evidence type="ECO:0000259" key="6">
    <source>
        <dbReference type="Pfam" id="PF03807"/>
    </source>
</evidence>
<evidence type="ECO:0000256" key="4">
    <source>
        <dbReference type="HAMAP-Rule" id="MF_01925"/>
    </source>
</evidence>
<dbReference type="GO" id="GO:0004735">
    <property type="term" value="F:pyrroline-5-carboxylate reductase activity"/>
    <property type="evidence" value="ECO:0007669"/>
    <property type="project" value="UniProtKB-EC"/>
</dbReference>
<dbReference type="PANTHER" id="PTHR11645">
    <property type="entry name" value="PYRROLINE-5-CARBOXYLATE REDUCTASE"/>
    <property type="match status" value="1"/>
</dbReference>
<proteinExistence type="inferred from homology"/>
<dbReference type="PIRSF" id="PIRSF000193">
    <property type="entry name" value="Pyrrol-5-carb_rd"/>
    <property type="match status" value="1"/>
</dbReference>
<dbReference type="EMBL" id="JAPMXC010000006">
    <property type="protein sequence ID" value="MCY0388846.1"/>
    <property type="molecule type" value="Genomic_DNA"/>
</dbReference>
<comment type="similarity">
    <text evidence="1 4">Belongs to the pyrroline-5-carboxylate reductase family.</text>
</comment>
<dbReference type="SUPFAM" id="SSF51735">
    <property type="entry name" value="NAD(P)-binding Rossmann-fold domains"/>
    <property type="match status" value="1"/>
</dbReference>
<dbReference type="Pfam" id="PF03807">
    <property type="entry name" value="F420_oxidored"/>
    <property type="match status" value="1"/>
</dbReference>
<keyword evidence="3 4" id="KW-0560">Oxidoreductase</keyword>
<dbReference type="SUPFAM" id="SSF48179">
    <property type="entry name" value="6-phosphogluconate dehydrogenase C-terminal domain-like"/>
    <property type="match status" value="1"/>
</dbReference>
<dbReference type="Gene3D" id="1.10.3730.10">
    <property type="entry name" value="ProC C-terminal domain-like"/>
    <property type="match status" value="1"/>
</dbReference>
<feature type="domain" description="Pyrroline-5-carboxylate reductase catalytic N-terminal" evidence="6">
    <location>
        <begin position="2"/>
        <end position="94"/>
    </location>
</feature>
<evidence type="ECO:0000313" key="9">
    <source>
        <dbReference type="Proteomes" id="UP001082899"/>
    </source>
</evidence>
<evidence type="ECO:0000256" key="1">
    <source>
        <dbReference type="ARBA" id="ARBA00005525"/>
    </source>
</evidence>
<sequence>MKIGFIGGGNMATALIGGLLKSGTAPADIHVVDRADATLAQHAAAGLATCARIDAALAGCDVVVFAIKPQHFREAAADAAPHVGQALVVSIAAGIRMVDVARWLGGHARVVRTMPNTPALIGEGITGVVASPDVGAEDRARVDRILRAAGKVVWLAPQGGLSADDRIDAVTGISGSGPAYVFAFIEALEDAARQMGFDAADAHALVMQTVRGAAELAARSPETPGVLRERVTSPGGTTAAALASFRDDDLHGAIVRGALAAAARAKALADELGGA</sequence>
<evidence type="ECO:0000259" key="7">
    <source>
        <dbReference type="Pfam" id="PF14748"/>
    </source>
</evidence>
<dbReference type="NCBIfam" id="TIGR00112">
    <property type="entry name" value="proC"/>
    <property type="match status" value="1"/>
</dbReference>
<keyword evidence="4" id="KW-0641">Proline biosynthesis</keyword>
<evidence type="ECO:0000256" key="3">
    <source>
        <dbReference type="ARBA" id="ARBA00023002"/>
    </source>
</evidence>
<organism evidence="8 9">
    <name type="scientific">Robbsia betulipollinis</name>
    <dbReference type="NCBI Taxonomy" id="2981849"/>
    <lineage>
        <taxon>Bacteria</taxon>
        <taxon>Pseudomonadati</taxon>
        <taxon>Pseudomonadota</taxon>
        <taxon>Betaproteobacteria</taxon>
        <taxon>Burkholderiales</taxon>
        <taxon>Burkholderiaceae</taxon>
        <taxon>Robbsia</taxon>
    </lineage>
</organism>
<accession>A0ABT3ZQL5</accession>
<evidence type="ECO:0000256" key="2">
    <source>
        <dbReference type="ARBA" id="ARBA00022857"/>
    </source>
</evidence>
<comment type="function">
    <text evidence="4">Catalyzes the reduction of 1-pyrroline-5-carboxylate (PCA) to L-proline.</text>
</comment>
<comment type="caution">
    <text evidence="8">The sequence shown here is derived from an EMBL/GenBank/DDBJ whole genome shotgun (WGS) entry which is preliminary data.</text>
</comment>
<dbReference type="InterPro" id="IPR000304">
    <property type="entry name" value="Pyrroline-COOH_reductase"/>
</dbReference>
<dbReference type="Gene3D" id="3.40.50.720">
    <property type="entry name" value="NAD(P)-binding Rossmann-like Domain"/>
    <property type="match status" value="1"/>
</dbReference>
<comment type="subcellular location">
    <subcellularLocation>
        <location evidence="4">Cytoplasm</location>
    </subcellularLocation>
</comment>
<dbReference type="PANTHER" id="PTHR11645:SF0">
    <property type="entry name" value="PYRROLINE-5-CARBOXYLATE REDUCTASE 3"/>
    <property type="match status" value="1"/>
</dbReference>
<dbReference type="InterPro" id="IPR036291">
    <property type="entry name" value="NAD(P)-bd_dom_sf"/>
</dbReference>
<dbReference type="InterPro" id="IPR029036">
    <property type="entry name" value="P5CR_dimer"/>
</dbReference>
<dbReference type="RefSeq" id="WP_267848730.1">
    <property type="nucleotide sequence ID" value="NZ_JAPMXC010000006.1"/>
</dbReference>
<feature type="domain" description="Pyrroline-5-carboxylate reductase dimerisation" evidence="7">
    <location>
        <begin position="165"/>
        <end position="267"/>
    </location>
</feature>
<comment type="catalytic activity">
    <reaction evidence="4">
        <text>L-proline + NAD(+) = (S)-1-pyrroline-5-carboxylate + NADH + 2 H(+)</text>
        <dbReference type="Rhea" id="RHEA:14105"/>
        <dbReference type="ChEBI" id="CHEBI:15378"/>
        <dbReference type="ChEBI" id="CHEBI:17388"/>
        <dbReference type="ChEBI" id="CHEBI:57540"/>
        <dbReference type="ChEBI" id="CHEBI:57945"/>
        <dbReference type="ChEBI" id="CHEBI:60039"/>
        <dbReference type="EC" id="1.5.1.2"/>
    </reaction>
</comment>
<name>A0ABT3ZQL5_9BURK</name>
<dbReference type="InterPro" id="IPR008927">
    <property type="entry name" value="6-PGluconate_DH-like_C_sf"/>
</dbReference>
<evidence type="ECO:0000256" key="5">
    <source>
        <dbReference type="NCBIfam" id="TIGR00112"/>
    </source>
</evidence>
<reference evidence="8" key="1">
    <citation type="submission" date="2022-11" db="EMBL/GenBank/DDBJ databases">
        <title>Robbsia betulipollinis sp. nov., isolated from pollen of birch (Betula pendula).</title>
        <authorList>
            <person name="Shi H."/>
            <person name="Ambika Manirajan B."/>
            <person name="Ratering S."/>
            <person name="Geissler-Plaum R."/>
            <person name="Schnell S."/>
        </authorList>
    </citation>
    <scope>NUCLEOTIDE SEQUENCE</scope>
    <source>
        <strain evidence="8">Bb-Pol-6</strain>
    </source>
</reference>
<dbReference type="InterPro" id="IPR028939">
    <property type="entry name" value="P5C_Rdtase_cat_N"/>
</dbReference>